<dbReference type="InParanoid" id="B9SMF0"/>
<sequence length="74" mass="8035">MSYLSAEAELIISSEIVLTVNLKSHFNRNVLHLIVQFVGYISKGVLKLVAGVPSLAGFKRQGTSVESKYEPASV</sequence>
<evidence type="ECO:0000313" key="2">
    <source>
        <dbReference type="Proteomes" id="UP000008311"/>
    </source>
</evidence>
<name>B9SMF0_RICCO</name>
<keyword evidence="2" id="KW-1185">Reference proteome</keyword>
<accession>B9SMF0</accession>
<organism evidence="1 2">
    <name type="scientific">Ricinus communis</name>
    <name type="common">Castor bean</name>
    <dbReference type="NCBI Taxonomy" id="3988"/>
    <lineage>
        <taxon>Eukaryota</taxon>
        <taxon>Viridiplantae</taxon>
        <taxon>Streptophyta</taxon>
        <taxon>Embryophyta</taxon>
        <taxon>Tracheophyta</taxon>
        <taxon>Spermatophyta</taxon>
        <taxon>Magnoliopsida</taxon>
        <taxon>eudicotyledons</taxon>
        <taxon>Gunneridae</taxon>
        <taxon>Pentapetalae</taxon>
        <taxon>rosids</taxon>
        <taxon>fabids</taxon>
        <taxon>Malpighiales</taxon>
        <taxon>Euphorbiaceae</taxon>
        <taxon>Acalyphoideae</taxon>
        <taxon>Acalypheae</taxon>
        <taxon>Ricinus</taxon>
    </lineage>
</organism>
<dbReference type="AlphaFoldDB" id="B9SMF0"/>
<gene>
    <name evidence="1" type="ORF">RCOM_1073800</name>
</gene>
<protein>
    <submittedName>
        <fullName evidence="1">Uncharacterized protein</fullName>
    </submittedName>
</protein>
<dbReference type="EMBL" id="EQ974034">
    <property type="protein sequence ID" value="EEF35182.1"/>
    <property type="molecule type" value="Genomic_DNA"/>
</dbReference>
<evidence type="ECO:0000313" key="1">
    <source>
        <dbReference type="EMBL" id="EEF35182.1"/>
    </source>
</evidence>
<dbReference type="Proteomes" id="UP000008311">
    <property type="component" value="Unassembled WGS sequence"/>
</dbReference>
<reference evidence="2" key="1">
    <citation type="journal article" date="2010" name="Nat. Biotechnol.">
        <title>Draft genome sequence of the oilseed species Ricinus communis.</title>
        <authorList>
            <person name="Chan A.P."/>
            <person name="Crabtree J."/>
            <person name="Zhao Q."/>
            <person name="Lorenzi H."/>
            <person name="Orvis J."/>
            <person name="Puiu D."/>
            <person name="Melake-Berhan A."/>
            <person name="Jones K.M."/>
            <person name="Redman J."/>
            <person name="Chen G."/>
            <person name="Cahoon E.B."/>
            <person name="Gedil M."/>
            <person name="Stanke M."/>
            <person name="Haas B.J."/>
            <person name="Wortman J.R."/>
            <person name="Fraser-Liggett C.M."/>
            <person name="Ravel J."/>
            <person name="Rabinowicz P.D."/>
        </authorList>
    </citation>
    <scope>NUCLEOTIDE SEQUENCE [LARGE SCALE GENOMIC DNA]</scope>
    <source>
        <strain evidence="2">cv. Hale</strain>
    </source>
</reference>
<proteinExistence type="predicted"/>